<organism evidence="1 2">
    <name type="scientific">Pristionchus entomophagus</name>
    <dbReference type="NCBI Taxonomy" id="358040"/>
    <lineage>
        <taxon>Eukaryota</taxon>
        <taxon>Metazoa</taxon>
        <taxon>Ecdysozoa</taxon>
        <taxon>Nematoda</taxon>
        <taxon>Chromadorea</taxon>
        <taxon>Rhabditida</taxon>
        <taxon>Rhabditina</taxon>
        <taxon>Diplogasteromorpha</taxon>
        <taxon>Diplogasteroidea</taxon>
        <taxon>Neodiplogasteridae</taxon>
        <taxon>Pristionchus</taxon>
    </lineage>
</organism>
<dbReference type="Proteomes" id="UP001432027">
    <property type="component" value="Unassembled WGS sequence"/>
</dbReference>
<dbReference type="AlphaFoldDB" id="A0AAV5SEU4"/>
<gene>
    <name evidence="1" type="ORF">PENTCL1PPCAC_2109</name>
</gene>
<accession>A0AAV5SEU4</accession>
<evidence type="ECO:0000313" key="2">
    <source>
        <dbReference type="Proteomes" id="UP001432027"/>
    </source>
</evidence>
<dbReference type="EMBL" id="BTSX01000001">
    <property type="protein sequence ID" value="GMS79934.1"/>
    <property type="molecule type" value="Genomic_DNA"/>
</dbReference>
<keyword evidence="2" id="KW-1185">Reference proteome</keyword>
<name>A0AAV5SEU4_9BILA</name>
<comment type="caution">
    <text evidence="1">The sequence shown here is derived from an EMBL/GenBank/DDBJ whole genome shotgun (WGS) entry which is preliminary data.</text>
</comment>
<proteinExistence type="predicted"/>
<evidence type="ECO:0000313" key="1">
    <source>
        <dbReference type="EMBL" id="GMS79934.1"/>
    </source>
</evidence>
<protein>
    <submittedName>
        <fullName evidence="1">Uncharacterized protein</fullName>
    </submittedName>
</protein>
<reference evidence="1" key="1">
    <citation type="submission" date="2023-10" db="EMBL/GenBank/DDBJ databases">
        <title>Genome assembly of Pristionchus species.</title>
        <authorList>
            <person name="Yoshida K."/>
            <person name="Sommer R.J."/>
        </authorList>
    </citation>
    <scope>NUCLEOTIDE SEQUENCE</scope>
    <source>
        <strain evidence="1">RS0144</strain>
    </source>
</reference>
<sequence length="76" mass="8897">MIPYKLRKELFLVIDFLSIFEYQSHLPTMRFPSLQNGLFLGSRGESKPCHRYIENFHNSSDWNGSRSEVLDVISTC</sequence>